<comment type="similarity">
    <text evidence="3">Belongs to the FAST kinase family.</text>
</comment>
<dbReference type="GO" id="GO:0003723">
    <property type="term" value="F:RNA binding"/>
    <property type="evidence" value="ECO:0007669"/>
    <property type="project" value="TreeGrafter"/>
</dbReference>
<dbReference type="Pfam" id="PF08368">
    <property type="entry name" value="FAST_2"/>
    <property type="match status" value="1"/>
</dbReference>
<dbReference type="InterPro" id="IPR010622">
    <property type="entry name" value="FAST_Leu-rich"/>
</dbReference>
<feature type="compositionally biased region" description="Basic and acidic residues" evidence="7">
    <location>
        <begin position="457"/>
        <end position="489"/>
    </location>
</feature>
<dbReference type="InterPro" id="IPR050870">
    <property type="entry name" value="FAST_kinase"/>
</dbReference>
<evidence type="ECO:0000259" key="8">
    <source>
        <dbReference type="Pfam" id="PF06743"/>
    </source>
</evidence>
<reference evidence="10 11" key="1">
    <citation type="submission" date="2019-09" db="EMBL/GenBank/DDBJ databases">
        <title>Bird 10,000 Genomes (B10K) Project - Family phase.</title>
        <authorList>
            <person name="Zhang G."/>
        </authorList>
    </citation>
    <scope>NUCLEOTIDE SEQUENCE [LARGE SCALE GENOMIC DNA]</scope>
    <source>
        <strain evidence="10">B10K-OTA-212792</strain>
        <tissue evidence="10">Blood</tissue>
    </source>
</reference>
<evidence type="ECO:0000259" key="9">
    <source>
        <dbReference type="Pfam" id="PF08368"/>
    </source>
</evidence>
<evidence type="ECO:0000256" key="7">
    <source>
        <dbReference type="SAM" id="MobiDB-lite"/>
    </source>
</evidence>
<evidence type="ECO:0000256" key="6">
    <source>
        <dbReference type="ARBA" id="ARBA00043220"/>
    </source>
</evidence>
<feature type="compositionally biased region" description="Pro residues" evidence="7">
    <location>
        <begin position="16"/>
        <end position="26"/>
    </location>
</feature>
<evidence type="ECO:0000313" key="11">
    <source>
        <dbReference type="Proteomes" id="UP000576729"/>
    </source>
</evidence>
<feature type="non-terminal residue" evidence="10">
    <location>
        <position position="600"/>
    </location>
</feature>
<dbReference type="PANTHER" id="PTHR21228:SF59">
    <property type="entry name" value="FAST KINASE DOMAIN-CONTAINING PROTEIN 4"/>
    <property type="match status" value="1"/>
</dbReference>
<name>A0A7L4KVA4_9CORV</name>
<dbReference type="AlphaFoldDB" id="A0A7L4KVA4"/>
<feature type="domain" description="FAST kinase-like protein subdomain 2" evidence="9">
    <location>
        <begin position="482"/>
        <end position="536"/>
    </location>
</feature>
<feature type="domain" description="FAST kinase leucine-rich" evidence="8">
    <location>
        <begin position="345"/>
        <end position="415"/>
    </location>
</feature>
<sequence>MAAHLVRRCCRRLLLPPAPPGPPPGPALRTCPPRWAEGPQARPREDGAEQQLRELIQGASNPQELLQVSQGPALSSNLAALAIARLARLTCEQHLDTESIRGDPRFQQLLSTVDAQISQVWNTPLVQLLRSLPALGLARGGRQVRSVEQEVLWRLRRLPLRQLAQLAEHLAGQGHDGLLLPEVLRKLELRWTELDGTRTVVMLMAKVGHLSPALMERLEDKALELAEQFDPDEARRVALALALQQRRCVPLLRALSYHLLQKPAELPLPVLTDLLFAYSKLSFQQPQVLHRLSLELQPHLGTLSPAQVSRCARSFASLRWLSRPLAEAIAQYSLDNTQNLSITQLCGILVSFARLNFQPSCSEEFFSMIHERLQGQEQQLDMHLLTDVVWSLCVLQQPRPPHLRQVLSPEFHARLRGDTSPRAQSSWLKLLHINATARLEAPGYQGPFLPPEALGGVRDKPRDKEKDKEKDEEKDKEKDKEKDEEKEKATPLQRGLREALPGALGGHNLVRYDVSTVYGWDIDAEAVLDSDNTPLPVRDFAAPHLSHSEGTKPLPPGARRVAVLRWEFPQFSSRGRELLGRGSMARRHLRAAGFLLVEVS</sequence>
<comment type="subcellular location">
    <subcellularLocation>
        <location evidence="1">Mitochondrion matrix</location>
    </subcellularLocation>
</comment>
<dbReference type="InterPro" id="IPR013579">
    <property type="entry name" value="FAST_2"/>
</dbReference>
<proteinExistence type="inferred from homology"/>
<dbReference type="GO" id="GO:0044528">
    <property type="term" value="P:regulation of mitochondrial mRNA stability"/>
    <property type="evidence" value="ECO:0007669"/>
    <property type="project" value="InterPro"/>
</dbReference>
<dbReference type="GO" id="GO:0000963">
    <property type="term" value="P:mitochondrial RNA processing"/>
    <property type="evidence" value="ECO:0007669"/>
    <property type="project" value="TreeGrafter"/>
</dbReference>
<keyword evidence="2" id="KW-0809">Transit peptide</keyword>
<dbReference type="GO" id="GO:0005759">
    <property type="term" value="C:mitochondrial matrix"/>
    <property type="evidence" value="ECO:0007669"/>
    <property type="project" value="UniProtKB-SubCell"/>
</dbReference>
<comment type="caution">
    <text evidence="10">The sequence shown here is derived from an EMBL/GenBank/DDBJ whole genome shotgun (WGS) entry which is preliminary data.</text>
</comment>
<keyword evidence="11" id="KW-1185">Reference proteome</keyword>
<dbReference type="PANTHER" id="PTHR21228">
    <property type="entry name" value="FAST LEU-RICH DOMAIN-CONTAINING"/>
    <property type="match status" value="1"/>
</dbReference>
<feature type="non-terminal residue" evidence="10">
    <location>
        <position position="1"/>
    </location>
</feature>
<protein>
    <recommendedName>
        <fullName evidence="4">FAST kinase domain-containing protein 4</fullName>
    </recommendedName>
    <alternativeName>
        <fullName evidence="6">Protein TBRG4</fullName>
    </alternativeName>
    <alternativeName>
        <fullName evidence="5">Transforming growth factor beta regulator 4</fullName>
    </alternativeName>
</protein>
<evidence type="ECO:0000256" key="5">
    <source>
        <dbReference type="ARBA" id="ARBA00042265"/>
    </source>
</evidence>
<feature type="region of interest" description="Disordered" evidence="7">
    <location>
        <begin position="16"/>
        <end position="47"/>
    </location>
</feature>
<evidence type="ECO:0000256" key="3">
    <source>
        <dbReference type="ARBA" id="ARBA00038281"/>
    </source>
</evidence>
<dbReference type="EMBL" id="VWPU01006406">
    <property type="protein sequence ID" value="NXY56671.1"/>
    <property type="molecule type" value="Genomic_DNA"/>
</dbReference>
<evidence type="ECO:0000256" key="1">
    <source>
        <dbReference type="ARBA" id="ARBA00004305"/>
    </source>
</evidence>
<organism evidence="10 11">
    <name type="scientific">Callaeas wilsoni</name>
    <name type="common">North Island kokako</name>
    <dbReference type="NCBI Taxonomy" id="1347786"/>
    <lineage>
        <taxon>Eukaryota</taxon>
        <taxon>Metazoa</taxon>
        <taxon>Chordata</taxon>
        <taxon>Craniata</taxon>
        <taxon>Vertebrata</taxon>
        <taxon>Euteleostomi</taxon>
        <taxon>Archelosauria</taxon>
        <taxon>Archosauria</taxon>
        <taxon>Dinosauria</taxon>
        <taxon>Saurischia</taxon>
        <taxon>Theropoda</taxon>
        <taxon>Coelurosauria</taxon>
        <taxon>Aves</taxon>
        <taxon>Neognathae</taxon>
        <taxon>Neoaves</taxon>
        <taxon>Telluraves</taxon>
        <taxon>Australaves</taxon>
        <taxon>Passeriformes</taxon>
        <taxon>Corvoidea</taxon>
        <taxon>Callaeidae</taxon>
        <taxon>Callaeas</taxon>
    </lineage>
</organism>
<accession>A0A7L4KVA4</accession>
<evidence type="ECO:0000256" key="4">
    <source>
        <dbReference type="ARBA" id="ARBA00040471"/>
    </source>
</evidence>
<dbReference type="Proteomes" id="UP000576729">
    <property type="component" value="Unassembled WGS sequence"/>
</dbReference>
<gene>
    <name evidence="10" type="primary">Tbrg4</name>
    <name evidence="10" type="ORF">CALWIL_R01097</name>
</gene>
<evidence type="ECO:0000256" key="2">
    <source>
        <dbReference type="ARBA" id="ARBA00022946"/>
    </source>
</evidence>
<dbReference type="Pfam" id="PF06743">
    <property type="entry name" value="FAST_1"/>
    <property type="match status" value="1"/>
</dbReference>
<dbReference type="CDD" id="cd23739">
    <property type="entry name" value="TBRG4-like_N"/>
    <property type="match status" value="1"/>
</dbReference>
<feature type="region of interest" description="Disordered" evidence="7">
    <location>
        <begin position="442"/>
        <end position="498"/>
    </location>
</feature>
<dbReference type="GO" id="GO:0035770">
    <property type="term" value="C:ribonucleoprotein granule"/>
    <property type="evidence" value="ECO:0007669"/>
    <property type="project" value="TreeGrafter"/>
</dbReference>
<evidence type="ECO:0000313" key="10">
    <source>
        <dbReference type="EMBL" id="NXY56671.1"/>
    </source>
</evidence>